<dbReference type="InterPro" id="IPR005110">
    <property type="entry name" value="MoeA_linker/N"/>
</dbReference>
<dbReference type="CDD" id="cd00887">
    <property type="entry name" value="MoeA"/>
    <property type="match status" value="1"/>
</dbReference>
<dbReference type="Gene3D" id="2.40.340.10">
    <property type="entry name" value="MoeA, C-terminal, domain IV"/>
    <property type="match status" value="1"/>
</dbReference>
<keyword evidence="7" id="KW-0460">Magnesium</keyword>
<feature type="domain" description="MoaB/Mog" evidence="8">
    <location>
        <begin position="191"/>
        <end position="328"/>
    </location>
</feature>
<dbReference type="NCBIfam" id="NF011068">
    <property type="entry name" value="PRK14498.1"/>
    <property type="match status" value="1"/>
</dbReference>
<dbReference type="GO" id="GO:0005829">
    <property type="term" value="C:cytosol"/>
    <property type="evidence" value="ECO:0007669"/>
    <property type="project" value="TreeGrafter"/>
</dbReference>
<dbReference type="Pfam" id="PF00994">
    <property type="entry name" value="MoCF_biosynth"/>
    <property type="match status" value="1"/>
</dbReference>
<dbReference type="InterPro" id="IPR036688">
    <property type="entry name" value="MoeA_C_domain_IV_sf"/>
</dbReference>
<dbReference type="HOGENOM" id="CLU_010186_3_0_0"/>
<dbReference type="InterPro" id="IPR024370">
    <property type="entry name" value="PBP_domain"/>
</dbReference>
<dbReference type="eggNOG" id="COG0303">
    <property type="taxonomic scope" value="Bacteria"/>
</dbReference>
<evidence type="ECO:0000256" key="7">
    <source>
        <dbReference type="RuleBase" id="RU365090"/>
    </source>
</evidence>
<dbReference type="Gene3D" id="3.90.105.10">
    <property type="entry name" value="Molybdopterin biosynthesis moea protein, domain 2"/>
    <property type="match status" value="1"/>
</dbReference>
<dbReference type="SMART" id="SM00852">
    <property type="entry name" value="MoCF_biosynth"/>
    <property type="match status" value="1"/>
</dbReference>
<dbReference type="InterPro" id="IPR036425">
    <property type="entry name" value="MoaB/Mog-like_dom_sf"/>
</dbReference>
<organism evidence="9 10">
    <name type="scientific">Caldilinea aerophila (strain DSM 14535 / JCM 11387 / NBRC 104270 / STL-6-O1)</name>
    <dbReference type="NCBI Taxonomy" id="926550"/>
    <lineage>
        <taxon>Bacteria</taxon>
        <taxon>Bacillati</taxon>
        <taxon>Chloroflexota</taxon>
        <taxon>Caldilineae</taxon>
        <taxon>Caldilineales</taxon>
        <taxon>Caldilineaceae</taxon>
        <taxon>Caldilinea</taxon>
    </lineage>
</organism>
<name>I0I364_CALAS</name>
<comment type="catalytic activity">
    <reaction evidence="6">
        <text>adenylyl-molybdopterin + molybdate = Mo-molybdopterin + AMP + H(+)</text>
        <dbReference type="Rhea" id="RHEA:35047"/>
        <dbReference type="ChEBI" id="CHEBI:15378"/>
        <dbReference type="ChEBI" id="CHEBI:36264"/>
        <dbReference type="ChEBI" id="CHEBI:62727"/>
        <dbReference type="ChEBI" id="CHEBI:71302"/>
        <dbReference type="ChEBI" id="CHEBI:456215"/>
        <dbReference type="EC" id="2.10.1.1"/>
    </reaction>
</comment>
<dbReference type="AlphaFoldDB" id="I0I364"/>
<dbReference type="FunFam" id="2.40.340.10:FF:000005">
    <property type="entry name" value="Molybdopterin molybdenumtransferase MoeA"/>
    <property type="match status" value="1"/>
</dbReference>
<evidence type="ECO:0000313" key="9">
    <source>
        <dbReference type="EMBL" id="BAL99701.1"/>
    </source>
</evidence>
<accession>I0I364</accession>
<dbReference type="eggNOG" id="COG1910">
    <property type="taxonomic scope" value="Bacteria"/>
</dbReference>
<dbReference type="GO" id="GO:0061599">
    <property type="term" value="F:molybdopterin molybdotransferase activity"/>
    <property type="evidence" value="ECO:0007669"/>
    <property type="project" value="UniProtKB-UniRule"/>
</dbReference>
<dbReference type="Pfam" id="PF03454">
    <property type="entry name" value="MoeA_C"/>
    <property type="match status" value="1"/>
</dbReference>
<evidence type="ECO:0000256" key="5">
    <source>
        <dbReference type="ARBA" id="ARBA00023150"/>
    </source>
</evidence>
<keyword evidence="4 7" id="KW-0500">Molybdenum</keyword>
<dbReference type="Pfam" id="PF03453">
    <property type="entry name" value="MoeA_N"/>
    <property type="match status" value="1"/>
</dbReference>
<dbReference type="Proteomes" id="UP000007880">
    <property type="component" value="Chromosome"/>
</dbReference>
<dbReference type="InterPro" id="IPR001453">
    <property type="entry name" value="MoaB/Mog_dom"/>
</dbReference>
<evidence type="ECO:0000259" key="8">
    <source>
        <dbReference type="SMART" id="SM00852"/>
    </source>
</evidence>
<dbReference type="SUPFAM" id="SSF63867">
    <property type="entry name" value="MoeA C-terminal domain-like"/>
    <property type="match status" value="1"/>
</dbReference>
<dbReference type="Gene3D" id="3.40.980.10">
    <property type="entry name" value="MoaB/Mog-like domain"/>
    <property type="match status" value="1"/>
</dbReference>
<dbReference type="InterPro" id="IPR038987">
    <property type="entry name" value="MoeA-like"/>
</dbReference>
<evidence type="ECO:0000256" key="1">
    <source>
        <dbReference type="ARBA" id="ARBA00002901"/>
    </source>
</evidence>
<keyword evidence="7" id="KW-0808">Transferase</keyword>
<dbReference type="RefSeq" id="WP_014432939.1">
    <property type="nucleotide sequence ID" value="NC_017079.1"/>
</dbReference>
<dbReference type="Pfam" id="PF12727">
    <property type="entry name" value="PBP_like"/>
    <property type="match status" value="1"/>
</dbReference>
<keyword evidence="5 7" id="KW-0501">Molybdenum cofactor biosynthesis</keyword>
<evidence type="ECO:0000313" key="10">
    <source>
        <dbReference type="Proteomes" id="UP000007880"/>
    </source>
</evidence>
<sequence>MMGQKAMDLESRNIYLQDVPLNEALERWHAVLAEHGLLEPLSAETIPLDQALGRVTATPVWAKISSPHYHAAAMDGYAVRAEMTRGATETNPLRLKIGEEAFPVDTGDPLPPNTNAVIMIENTHLVSQPDGDSIEILASTPPWRYVRPMGEDIVATELVLPANHRIRPQDIGAIAGSGHTEVTVYRRPRVAILPTGTELVRPGEPLKPGDIIEYNSLVLGAMAEEAGALVTRLPIEADHREAIQAAVERALLDHDLVVVNAGSSAGSEDFTASIVRELGVLCVHGIAIRPGHPVILGVARNRAIAGIPGYPVSAAITFDLIVRPLLYRWQGQLPPERPVIDAVLTRKVVSPMGEDEFLRVSLGRVGERVVATPLSTGAGVLMSLVKADGIVTIPRFSEGYHAGETVKVELLRSPRTIDNTIVAIGSHDMTLDLLADFLQRRHPHLRLSSSHVGSISGLLALQRNEAHFAGSHLLDEETGEYNLSYVQKMLAEQGVHGVLLGFVQRTQGLIVPKGNPKRVETLEDLLREDIVFVNRQRGAGTRVLLDYELKKRGVSPRSIQGYERMEYTHLAVAAAVKSGAADCGLGILAAARALDLDFVPLFEERYDLVIPQEHYASWLLRPLLDLICDRASGFAAAVEALGGYGVAHMGKVLGEF</sequence>
<dbReference type="EC" id="2.10.1.1" evidence="7"/>
<dbReference type="PANTHER" id="PTHR10192">
    <property type="entry name" value="MOLYBDOPTERIN BIOSYNTHESIS PROTEIN"/>
    <property type="match status" value="1"/>
</dbReference>
<evidence type="ECO:0000256" key="2">
    <source>
        <dbReference type="ARBA" id="ARBA00005046"/>
    </source>
</evidence>
<comment type="function">
    <text evidence="1 7">Catalyzes the insertion of molybdate into adenylated molybdopterin with the concomitant release of AMP.</text>
</comment>
<dbReference type="InterPro" id="IPR036135">
    <property type="entry name" value="MoeA_linker/N_sf"/>
</dbReference>
<comment type="cofactor">
    <cofactor evidence="7">
        <name>Mg(2+)</name>
        <dbReference type="ChEBI" id="CHEBI:18420"/>
    </cofactor>
</comment>
<dbReference type="SUPFAM" id="SSF53850">
    <property type="entry name" value="Periplasmic binding protein-like II"/>
    <property type="match status" value="1"/>
</dbReference>
<dbReference type="SUPFAM" id="SSF63882">
    <property type="entry name" value="MoeA N-terminal region -like"/>
    <property type="match status" value="1"/>
</dbReference>
<dbReference type="EMBL" id="AP012337">
    <property type="protein sequence ID" value="BAL99701.1"/>
    <property type="molecule type" value="Genomic_DNA"/>
</dbReference>
<evidence type="ECO:0000256" key="6">
    <source>
        <dbReference type="ARBA" id="ARBA00047317"/>
    </source>
</evidence>
<dbReference type="OrthoDB" id="9804758at2"/>
<dbReference type="GO" id="GO:0006777">
    <property type="term" value="P:Mo-molybdopterin cofactor biosynthetic process"/>
    <property type="evidence" value="ECO:0007669"/>
    <property type="project" value="UniProtKB-UniRule"/>
</dbReference>
<reference evidence="9 10" key="1">
    <citation type="submission" date="2012-02" db="EMBL/GenBank/DDBJ databases">
        <title>Complete genome sequence of Caldilinea aerophila DSM 14535 (= NBRC 102666).</title>
        <authorList>
            <person name="Oguchi A."/>
            <person name="Hosoyama A."/>
            <person name="Sekine M."/>
            <person name="Fukai R."/>
            <person name="Kato Y."/>
            <person name="Nakamura S."/>
            <person name="Hanada S."/>
            <person name="Yamazaki S."/>
            <person name="Fujita N."/>
        </authorList>
    </citation>
    <scope>NUCLEOTIDE SEQUENCE [LARGE SCALE GENOMIC DNA]</scope>
    <source>
        <strain evidence="10">DSM 14535 / JCM 11387 / NBRC 104270 / STL-6-O1</strain>
    </source>
</reference>
<proteinExistence type="inferred from homology"/>
<comment type="similarity">
    <text evidence="3 7">Belongs to the MoeA family.</text>
</comment>
<dbReference type="SUPFAM" id="SSF53218">
    <property type="entry name" value="Molybdenum cofactor biosynthesis proteins"/>
    <property type="match status" value="1"/>
</dbReference>
<dbReference type="KEGG" id="cap:CLDAP_16620"/>
<dbReference type="GO" id="GO:0046872">
    <property type="term" value="F:metal ion binding"/>
    <property type="evidence" value="ECO:0007669"/>
    <property type="project" value="UniProtKB-UniRule"/>
</dbReference>
<dbReference type="Gene3D" id="2.170.190.11">
    <property type="entry name" value="Molybdopterin biosynthesis moea protein, domain 3"/>
    <property type="match status" value="1"/>
</dbReference>
<gene>
    <name evidence="9" type="ordered locus">CLDAP_16620</name>
</gene>
<dbReference type="InterPro" id="IPR005111">
    <property type="entry name" value="MoeA_C_domain_IV"/>
</dbReference>
<dbReference type="PATRIC" id="fig|926550.5.peg.1858"/>
<evidence type="ECO:0000256" key="3">
    <source>
        <dbReference type="ARBA" id="ARBA00010763"/>
    </source>
</evidence>
<dbReference type="Gene3D" id="3.40.190.10">
    <property type="entry name" value="Periplasmic binding protein-like II"/>
    <property type="match status" value="1"/>
</dbReference>
<dbReference type="PANTHER" id="PTHR10192:SF16">
    <property type="entry name" value="MOLYBDOPTERIN MOLYBDENUMTRANSFERASE"/>
    <property type="match status" value="1"/>
</dbReference>
<dbReference type="UniPathway" id="UPA00344"/>
<comment type="pathway">
    <text evidence="2 7">Cofactor biosynthesis; molybdopterin biosynthesis.</text>
</comment>
<evidence type="ECO:0000256" key="4">
    <source>
        <dbReference type="ARBA" id="ARBA00022505"/>
    </source>
</evidence>
<protein>
    <recommendedName>
        <fullName evidence="7">Molybdopterin molybdenumtransferase</fullName>
        <ecNumber evidence="7">2.10.1.1</ecNumber>
    </recommendedName>
</protein>
<keyword evidence="10" id="KW-1185">Reference proteome</keyword>
<keyword evidence="7" id="KW-0479">Metal-binding</keyword>
<dbReference type="STRING" id="926550.CLDAP_16620"/>